<evidence type="ECO:0000313" key="3">
    <source>
        <dbReference type="Proteomes" id="UP000472263"/>
    </source>
</evidence>
<dbReference type="Ensembl" id="ENSMMDT00005050959.1">
    <property type="protein sequence ID" value="ENSMMDP00005049970.1"/>
    <property type="gene ID" value="ENSMMDG00005022697.1"/>
</dbReference>
<dbReference type="PANTHER" id="PTHR18839:SF0">
    <property type="entry name" value="MITOTIC INTERACTOR AND SUBSTRATE OF PLK1 ISOFORM X1-RELATED"/>
    <property type="match status" value="1"/>
</dbReference>
<organism evidence="2 3">
    <name type="scientific">Myripristis murdjan</name>
    <name type="common">pinecone soldierfish</name>
    <dbReference type="NCBI Taxonomy" id="586833"/>
    <lineage>
        <taxon>Eukaryota</taxon>
        <taxon>Metazoa</taxon>
        <taxon>Chordata</taxon>
        <taxon>Craniata</taxon>
        <taxon>Vertebrata</taxon>
        <taxon>Euteleostomi</taxon>
        <taxon>Actinopterygii</taxon>
        <taxon>Neopterygii</taxon>
        <taxon>Teleostei</taxon>
        <taxon>Neoteleostei</taxon>
        <taxon>Acanthomorphata</taxon>
        <taxon>Holocentriformes</taxon>
        <taxon>Holocentridae</taxon>
        <taxon>Myripristis</taxon>
    </lineage>
</organism>
<feature type="compositionally biased region" description="Polar residues" evidence="1">
    <location>
        <begin position="183"/>
        <end position="196"/>
    </location>
</feature>
<proteinExistence type="predicted"/>
<dbReference type="Proteomes" id="UP000472263">
    <property type="component" value="Chromosome 8"/>
</dbReference>
<feature type="region of interest" description="Disordered" evidence="1">
    <location>
        <begin position="174"/>
        <end position="224"/>
    </location>
</feature>
<dbReference type="AlphaFoldDB" id="A0A668A522"/>
<sequence length="320" mass="36539">NKSHTRPDSGVSADFSPVNSHEIHSAHRQFSSTETPMVREIHQKHNLQRARGLLDLVDDPDVLEIPFKTNVLPKLLLSKDGVGQSTDWQFSEEKMKKEISQEIRRELVLVNQGKIPGEYSKGAILQLKETKMLFEAFQQDNTEGPTRHRKPSPSLLKDHIYPSVLERTRSLEMLSQKRRPVSRAQSLRQYNCTTSEMEARSENQRAKSPSGVSRDKAPPILKDNPFFKLRPALSLKPEVEKDIQESKKREEELRRQRCTLYGETRQHAVDEESSSTTATLNVTAIFIPRLGLQSLPPLSHHKVLSKEPYRQLSVIPVTNS</sequence>
<reference evidence="2" key="1">
    <citation type="submission" date="2019-06" db="EMBL/GenBank/DDBJ databases">
        <authorList>
            <consortium name="Wellcome Sanger Institute Data Sharing"/>
        </authorList>
    </citation>
    <scope>NUCLEOTIDE SEQUENCE [LARGE SCALE GENOMIC DNA]</scope>
</reference>
<reference evidence="2" key="2">
    <citation type="submission" date="2025-08" db="UniProtKB">
        <authorList>
            <consortium name="Ensembl"/>
        </authorList>
    </citation>
    <scope>IDENTIFICATION</scope>
</reference>
<keyword evidence="3" id="KW-1185">Reference proteome</keyword>
<dbReference type="InParanoid" id="A0A668A522"/>
<name>A0A668A522_9TELE</name>
<accession>A0A668A522</accession>
<evidence type="ECO:0000256" key="1">
    <source>
        <dbReference type="SAM" id="MobiDB-lite"/>
    </source>
</evidence>
<dbReference type="InterPro" id="IPR042779">
    <property type="entry name" value="MISP/MISP3-like"/>
</dbReference>
<dbReference type="PANTHER" id="PTHR18839">
    <property type="entry name" value="MITOTIC INTERACTOR AND SUBSTRATE OF PLK1 MISP FAMILY MEMBER"/>
    <property type="match status" value="1"/>
</dbReference>
<reference evidence="2" key="3">
    <citation type="submission" date="2025-09" db="UniProtKB">
        <authorList>
            <consortium name="Ensembl"/>
        </authorList>
    </citation>
    <scope>IDENTIFICATION</scope>
</reference>
<dbReference type="GeneTree" id="ENSGT00940000169385"/>
<feature type="region of interest" description="Disordered" evidence="1">
    <location>
        <begin position="1"/>
        <end position="35"/>
    </location>
</feature>
<protein>
    <submittedName>
        <fullName evidence="2">Uncharacterized protein</fullName>
    </submittedName>
</protein>
<evidence type="ECO:0000313" key="2">
    <source>
        <dbReference type="Ensembl" id="ENSMMDP00005049970.1"/>
    </source>
</evidence>